<evidence type="ECO:0000256" key="16">
    <source>
        <dbReference type="ARBA" id="ARBA00043679"/>
    </source>
</evidence>
<comment type="catalytic activity">
    <reaction evidence="23">
        <text>3-oxopropanoate + L-alanine = beta-alanine + pyruvate</text>
        <dbReference type="Rhea" id="RHEA:14077"/>
        <dbReference type="ChEBI" id="CHEBI:15361"/>
        <dbReference type="ChEBI" id="CHEBI:33190"/>
        <dbReference type="ChEBI" id="CHEBI:57966"/>
        <dbReference type="ChEBI" id="CHEBI:57972"/>
        <dbReference type="EC" id="2.6.1.18"/>
    </reaction>
    <physiologicalReaction direction="right-to-left" evidence="23">
        <dbReference type="Rhea" id="RHEA:14079"/>
    </physiologicalReaction>
</comment>
<keyword evidence="6" id="KW-0032">Aminotransferase</keyword>
<evidence type="ECO:0000256" key="1">
    <source>
        <dbReference type="ARBA" id="ARBA00001933"/>
    </source>
</evidence>
<comment type="similarity">
    <text evidence="3">Belongs to the class-III pyridoxal-phosphate-dependent aminotransferase family.</text>
</comment>
<comment type="catalytic activity">
    <reaction evidence="34">
        <text>N(omega),N('omega)-dimethyl-L-arginine + glyoxylate = 5-(3,3'-dimethylguanidino)-2-oxopentanoate + glycine</text>
        <dbReference type="Rhea" id="RHEA:77315"/>
        <dbReference type="ChEBI" id="CHEBI:36655"/>
        <dbReference type="ChEBI" id="CHEBI:57305"/>
        <dbReference type="ChEBI" id="CHEBI:197308"/>
        <dbReference type="ChEBI" id="CHEBI:197310"/>
    </reaction>
</comment>
<evidence type="ECO:0000313" key="36">
    <source>
        <dbReference type="EMBL" id="TKR96910.1"/>
    </source>
</evidence>
<evidence type="ECO:0000256" key="13">
    <source>
        <dbReference type="ARBA" id="ARBA00042611"/>
    </source>
</evidence>
<evidence type="ECO:0000256" key="11">
    <source>
        <dbReference type="ARBA" id="ARBA00041662"/>
    </source>
</evidence>
<evidence type="ECO:0000256" key="22">
    <source>
        <dbReference type="ARBA" id="ARBA00043798"/>
    </source>
</evidence>
<evidence type="ECO:0000256" key="32">
    <source>
        <dbReference type="ARBA" id="ARBA00048760"/>
    </source>
</evidence>
<evidence type="ECO:0000256" key="21">
    <source>
        <dbReference type="ARBA" id="ARBA00043777"/>
    </source>
</evidence>
<comment type="catalytic activity">
    <reaction evidence="17">
        <text>(R)-3-amino-2-methylpropanoate + pyruvate = 2-methyl-3-oxopropanoate + L-alanine</text>
        <dbReference type="Rhea" id="RHEA:18393"/>
        <dbReference type="ChEBI" id="CHEBI:15361"/>
        <dbReference type="ChEBI" id="CHEBI:57700"/>
        <dbReference type="ChEBI" id="CHEBI:57731"/>
        <dbReference type="ChEBI" id="CHEBI:57972"/>
        <dbReference type="EC" id="2.6.1.40"/>
    </reaction>
    <physiologicalReaction direction="left-to-right" evidence="17">
        <dbReference type="Rhea" id="RHEA:18394"/>
    </physiologicalReaction>
</comment>
<dbReference type="EC" id="2.6.1.40" evidence="9"/>
<evidence type="ECO:0000256" key="2">
    <source>
        <dbReference type="ARBA" id="ARBA00004173"/>
    </source>
</evidence>
<comment type="catalytic activity">
    <reaction evidence="16">
        <text>(2S)-2-aminobutanoate + glyoxylate = 2-oxobutanoate + glycine</text>
        <dbReference type="Rhea" id="RHEA:77339"/>
        <dbReference type="ChEBI" id="CHEBI:16763"/>
        <dbReference type="ChEBI" id="CHEBI:36655"/>
        <dbReference type="ChEBI" id="CHEBI:57305"/>
        <dbReference type="ChEBI" id="CHEBI:74359"/>
    </reaction>
</comment>
<dbReference type="EC" id="2.6.1.44" evidence="5"/>
<comment type="catalytic activity">
    <reaction evidence="19">
        <text>2-oxobutanoate + L-alanine = (2S)-2-aminobutanoate + pyruvate</text>
        <dbReference type="Rhea" id="RHEA:77355"/>
        <dbReference type="ChEBI" id="CHEBI:15361"/>
        <dbReference type="ChEBI" id="CHEBI:16763"/>
        <dbReference type="ChEBI" id="CHEBI:57972"/>
        <dbReference type="ChEBI" id="CHEBI:74359"/>
        <dbReference type="EC" id="2.6.1.44"/>
    </reaction>
</comment>
<evidence type="ECO:0000256" key="19">
    <source>
        <dbReference type="ARBA" id="ARBA00043751"/>
    </source>
</evidence>
<comment type="function">
    <text evidence="35">Multifunctional aminotransferase with a broad substrate specificity. Catalyzes the conversion of glyoxylate to glycine using alanine as the amino donor. Catalyzes metabolism of not L- but the D-isomer of D-beta-aminoisobutyric acid to generate 2-methyl-3-oxopropanoate and alanine. Catalyzes the transfer of the amino group from beta-alanine to pyruvate to yield L-alanine and 3-oxopropanoate. Can metabolize NG-monomethyl-L-arginine (NMMA), asymmetric NG,NG-dimethyl-L-arginine (ADMA) and symmetric NG,N'G-dimethyl-L-arginine (SDMA). ADMA is a potent inhibitor of nitric-oxide (NO) synthase, and this activity provides mechanism through which the kidney regulates blood pressure.</text>
</comment>
<evidence type="ECO:0000256" key="12">
    <source>
        <dbReference type="ARBA" id="ARBA00041845"/>
    </source>
</evidence>
<evidence type="ECO:0000256" key="10">
    <source>
        <dbReference type="ARBA" id="ARBA00039862"/>
    </source>
</evidence>
<comment type="catalytic activity">
    <reaction evidence="33">
        <text>oxaloacetate + L-alanine = L-aspartate + pyruvate</text>
        <dbReference type="Rhea" id="RHEA:77347"/>
        <dbReference type="ChEBI" id="CHEBI:15361"/>
        <dbReference type="ChEBI" id="CHEBI:16452"/>
        <dbReference type="ChEBI" id="CHEBI:29991"/>
        <dbReference type="ChEBI" id="CHEBI:57972"/>
    </reaction>
</comment>
<dbReference type="Gene3D" id="3.90.1150.10">
    <property type="entry name" value="Aspartate Aminotransferase, domain 1"/>
    <property type="match status" value="1"/>
</dbReference>
<comment type="catalytic activity">
    <reaction evidence="21">
        <text>L-ornithine + pyruvate = 5-amino-2-oxopentanoate + L-alanine</text>
        <dbReference type="Rhea" id="RHEA:77327"/>
        <dbReference type="ChEBI" id="CHEBI:15361"/>
        <dbReference type="ChEBI" id="CHEBI:46911"/>
        <dbReference type="ChEBI" id="CHEBI:57972"/>
        <dbReference type="ChEBI" id="CHEBI:58802"/>
    </reaction>
</comment>
<proteinExistence type="inferred from homology"/>
<evidence type="ECO:0000256" key="6">
    <source>
        <dbReference type="ARBA" id="ARBA00022576"/>
    </source>
</evidence>
<comment type="caution">
    <text evidence="36">The sequence shown here is derived from an EMBL/GenBank/DDBJ whole genome shotgun (WGS) entry which is preliminary data.</text>
</comment>
<comment type="catalytic activity">
    <reaction evidence="20">
        <text>N(omega)-methyl-L-arginine + pyruvate = 5-(3-methylguanidino)-2-oxopentanoate + L-alanine</text>
        <dbReference type="Rhea" id="RHEA:77319"/>
        <dbReference type="ChEBI" id="CHEBI:15361"/>
        <dbReference type="ChEBI" id="CHEBI:57972"/>
        <dbReference type="ChEBI" id="CHEBI:114953"/>
        <dbReference type="ChEBI" id="CHEBI:197314"/>
    </reaction>
</comment>
<evidence type="ECO:0000256" key="4">
    <source>
        <dbReference type="ARBA" id="ARBA00011881"/>
    </source>
</evidence>
<comment type="catalytic activity">
    <reaction evidence="24">
        <text>2-oxopentanoate + N(omega),N(omega)-dimethyl-L-arginine = 5-(3,3-dimethylguanidino)-2-oxopentanoate + L-2-aminopentanoate</text>
        <dbReference type="Rhea" id="RHEA:77359"/>
        <dbReference type="ChEBI" id="CHEBI:28644"/>
        <dbReference type="ChEBI" id="CHEBI:58326"/>
        <dbReference type="ChEBI" id="CHEBI:58441"/>
        <dbReference type="ChEBI" id="CHEBI:197301"/>
    </reaction>
</comment>
<dbReference type="Proteomes" id="UP000298663">
    <property type="component" value="Unassembled WGS sequence"/>
</dbReference>
<evidence type="ECO:0000256" key="5">
    <source>
        <dbReference type="ARBA" id="ARBA00013049"/>
    </source>
</evidence>
<dbReference type="GO" id="GO:0008453">
    <property type="term" value="F:alanine-glyoxylate transaminase activity"/>
    <property type="evidence" value="ECO:0007669"/>
    <property type="project" value="UniProtKB-EC"/>
</dbReference>
<evidence type="ECO:0000256" key="30">
    <source>
        <dbReference type="ARBA" id="ARBA00048500"/>
    </source>
</evidence>
<gene>
    <name evidence="36" type="ORF">L596_010860</name>
</gene>
<name>A0A4U5PJW5_STECR</name>
<evidence type="ECO:0000313" key="37">
    <source>
        <dbReference type="Proteomes" id="UP000298663"/>
    </source>
</evidence>
<protein>
    <recommendedName>
        <fullName evidence="10">Alanine--glyoxylate aminotransferase 2, mitochondrial</fullName>
        <ecNumber evidence="25">2.6.1.18</ecNumber>
        <ecNumber evidence="9">2.6.1.40</ecNumber>
        <ecNumber evidence="5">2.6.1.44</ecNumber>
    </recommendedName>
    <alternativeName>
        <fullName evidence="11">(R)-3-amino-2-methylpropionate--pyruvate transaminase</fullName>
    </alternativeName>
    <alternativeName>
        <fullName evidence="13">Beta-ALAAT II</fullName>
    </alternativeName>
    <alternativeName>
        <fullName evidence="14">Beta-alanine-pyruvate aminotransferase</fullName>
    </alternativeName>
    <alternativeName>
        <fullName evidence="27">D-3-aminoisobutyrate-pyruvate aminotransferase</fullName>
    </alternativeName>
    <alternativeName>
        <fullName evidence="12">D-AIBAT</fullName>
    </alternativeName>
    <alternativeName>
        <fullName evidence="26">D-beta-aminoisobutyrate-pyruvate aminotransferase</fullName>
    </alternativeName>
</protein>
<evidence type="ECO:0000256" key="9">
    <source>
        <dbReference type="ARBA" id="ARBA00039130"/>
    </source>
</evidence>
<reference evidence="36 37" key="1">
    <citation type="journal article" date="2015" name="Genome Biol.">
        <title>Comparative genomics of Steinernema reveals deeply conserved gene regulatory networks.</title>
        <authorList>
            <person name="Dillman A.R."/>
            <person name="Macchietto M."/>
            <person name="Porter C.F."/>
            <person name="Rogers A."/>
            <person name="Williams B."/>
            <person name="Antoshechkin I."/>
            <person name="Lee M.M."/>
            <person name="Goodwin Z."/>
            <person name="Lu X."/>
            <person name="Lewis E.E."/>
            <person name="Goodrich-Blair H."/>
            <person name="Stock S.P."/>
            <person name="Adams B.J."/>
            <person name="Sternberg P.W."/>
            <person name="Mortazavi A."/>
        </authorList>
    </citation>
    <scope>NUCLEOTIDE SEQUENCE [LARGE SCALE GENOMIC DNA]</scope>
    <source>
        <strain evidence="36 37">ALL</strain>
    </source>
</reference>
<comment type="catalytic activity">
    <reaction evidence="15">
        <text>N(omega),N(omega)-dimethyl-L-arginine + pyruvate = 5-(3,3-dimethylguanidino)-2-oxopentanoate + L-alanine</text>
        <dbReference type="Rhea" id="RHEA:77303"/>
        <dbReference type="ChEBI" id="CHEBI:15361"/>
        <dbReference type="ChEBI" id="CHEBI:57972"/>
        <dbReference type="ChEBI" id="CHEBI:58326"/>
        <dbReference type="ChEBI" id="CHEBI:197301"/>
    </reaction>
</comment>
<evidence type="ECO:0000256" key="25">
    <source>
        <dbReference type="ARBA" id="ARBA00044055"/>
    </source>
</evidence>
<evidence type="ECO:0000256" key="31">
    <source>
        <dbReference type="ARBA" id="ARBA00048560"/>
    </source>
</evidence>
<comment type="subcellular location">
    <subcellularLocation>
        <location evidence="2">Mitochondrion</location>
    </subcellularLocation>
</comment>
<evidence type="ECO:0000256" key="27">
    <source>
        <dbReference type="ARBA" id="ARBA00044258"/>
    </source>
</evidence>
<evidence type="ECO:0000256" key="18">
    <source>
        <dbReference type="ARBA" id="ARBA00043749"/>
    </source>
</evidence>
<comment type="catalytic activity">
    <reaction evidence="8">
        <text>glyoxylate + L-alanine = glycine + pyruvate</text>
        <dbReference type="Rhea" id="RHEA:24248"/>
        <dbReference type="ChEBI" id="CHEBI:15361"/>
        <dbReference type="ChEBI" id="CHEBI:36655"/>
        <dbReference type="ChEBI" id="CHEBI:57305"/>
        <dbReference type="ChEBI" id="CHEBI:57972"/>
        <dbReference type="EC" id="2.6.1.44"/>
    </reaction>
    <physiologicalReaction direction="left-to-right" evidence="8">
        <dbReference type="Rhea" id="RHEA:24249"/>
    </physiologicalReaction>
</comment>
<comment type="subunit">
    <text evidence="4">Homotetramer.</text>
</comment>
<accession>A0A4U5PJW5</accession>
<dbReference type="Pfam" id="PF00202">
    <property type="entry name" value="Aminotran_3"/>
    <property type="match status" value="1"/>
</dbReference>
<evidence type="ECO:0000256" key="33">
    <source>
        <dbReference type="ARBA" id="ARBA00048916"/>
    </source>
</evidence>
<dbReference type="EMBL" id="AZBU02000002">
    <property type="protein sequence ID" value="TKR96910.1"/>
    <property type="molecule type" value="Genomic_DNA"/>
</dbReference>
<keyword evidence="37" id="KW-1185">Reference proteome</keyword>
<evidence type="ECO:0000256" key="28">
    <source>
        <dbReference type="ARBA" id="ARBA00047892"/>
    </source>
</evidence>
<dbReference type="GO" id="GO:0016223">
    <property type="term" value="F:beta-alanine:pyruvate transaminase activity"/>
    <property type="evidence" value="ECO:0007669"/>
    <property type="project" value="UniProtKB-EC"/>
</dbReference>
<comment type="catalytic activity">
    <reaction evidence="32">
        <text>N(omega)-methyl-L-arginine + glyoxylate = 5-(3-methylguanidino)-2-oxopentanoate + glycine</text>
        <dbReference type="Rhea" id="RHEA:77323"/>
        <dbReference type="ChEBI" id="CHEBI:36655"/>
        <dbReference type="ChEBI" id="CHEBI:57305"/>
        <dbReference type="ChEBI" id="CHEBI:114953"/>
        <dbReference type="ChEBI" id="CHEBI:197314"/>
    </reaction>
</comment>
<comment type="catalytic activity">
    <reaction evidence="30">
        <text>2-oxohexanoate + N(omega),N(omega)-dimethyl-L-arginine = L-2-aminohexanoate + 5-(3,3-dimethylguanidino)-2-oxopentanoate</text>
        <dbReference type="Rhea" id="RHEA:77363"/>
        <dbReference type="ChEBI" id="CHEBI:35177"/>
        <dbReference type="ChEBI" id="CHEBI:58326"/>
        <dbReference type="ChEBI" id="CHEBI:58455"/>
        <dbReference type="ChEBI" id="CHEBI:197301"/>
    </reaction>
</comment>
<evidence type="ECO:0000256" key="17">
    <source>
        <dbReference type="ARBA" id="ARBA00043726"/>
    </source>
</evidence>
<evidence type="ECO:0000256" key="8">
    <source>
        <dbReference type="ARBA" id="ARBA00033660"/>
    </source>
</evidence>
<comment type="catalytic activity">
    <reaction evidence="22">
        <text>N(omega),N('omega)-dimethyl-L-arginine + pyruvate = 5-(3,3'-dimethylguanidino)-2-oxopentanoate + L-alanine</text>
        <dbReference type="Rhea" id="RHEA:77307"/>
        <dbReference type="ChEBI" id="CHEBI:15361"/>
        <dbReference type="ChEBI" id="CHEBI:57972"/>
        <dbReference type="ChEBI" id="CHEBI:197308"/>
        <dbReference type="ChEBI" id="CHEBI:197310"/>
    </reaction>
</comment>
<dbReference type="SUPFAM" id="SSF53383">
    <property type="entry name" value="PLP-dependent transferases"/>
    <property type="match status" value="1"/>
</dbReference>
<comment type="cofactor">
    <cofactor evidence="1">
        <name>pyridoxal 5'-phosphate</name>
        <dbReference type="ChEBI" id="CHEBI:597326"/>
    </cofactor>
</comment>
<comment type="catalytic activity">
    <reaction evidence="31">
        <text>N(omega),N(omega)-dimethyl-L-arginine + 2-oxobutanoate = 5-(3,3-dimethylguanidino)-2-oxopentanoate + (2S)-2-aminobutanoate</text>
        <dbReference type="Rhea" id="RHEA:77351"/>
        <dbReference type="ChEBI" id="CHEBI:16763"/>
        <dbReference type="ChEBI" id="CHEBI:58326"/>
        <dbReference type="ChEBI" id="CHEBI:74359"/>
        <dbReference type="ChEBI" id="CHEBI:197301"/>
    </reaction>
</comment>
<dbReference type="AlphaFoldDB" id="A0A4U5PJW5"/>
<keyword evidence="7" id="KW-0808">Transferase</keyword>
<dbReference type="InterPro" id="IPR015424">
    <property type="entry name" value="PyrdxlP-dep_Trfase"/>
</dbReference>
<evidence type="ECO:0000256" key="14">
    <source>
        <dbReference type="ARBA" id="ARBA00042669"/>
    </source>
</evidence>
<sequence>MNRVQALRSHLPPSLVTFYRKPLLMERGEMQFLWDSEGKKYLDMFGGIVTVSVGHCHPETALRATLCNKCSHVVRKSANVGLGRGKRK</sequence>
<dbReference type="GO" id="GO:0009436">
    <property type="term" value="P:glyoxylate catabolic process"/>
    <property type="evidence" value="ECO:0007669"/>
    <property type="project" value="TreeGrafter"/>
</dbReference>
<comment type="catalytic activity">
    <reaction evidence="29">
        <text>L-ornithine + glyoxylate = 5-amino-2-oxopentanoate + glycine</text>
        <dbReference type="Rhea" id="RHEA:77331"/>
        <dbReference type="ChEBI" id="CHEBI:36655"/>
        <dbReference type="ChEBI" id="CHEBI:46911"/>
        <dbReference type="ChEBI" id="CHEBI:57305"/>
        <dbReference type="ChEBI" id="CHEBI:58802"/>
    </reaction>
</comment>
<dbReference type="EC" id="2.6.1.18" evidence="25"/>
<dbReference type="GO" id="GO:0030170">
    <property type="term" value="F:pyridoxal phosphate binding"/>
    <property type="evidence" value="ECO:0007669"/>
    <property type="project" value="InterPro"/>
</dbReference>
<evidence type="ECO:0000256" key="15">
    <source>
        <dbReference type="ARBA" id="ARBA00043669"/>
    </source>
</evidence>
<evidence type="ECO:0000256" key="23">
    <source>
        <dbReference type="ARBA" id="ARBA00043825"/>
    </source>
</evidence>
<evidence type="ECO:0000256" key="29">
    <source>
        <dbReference type="ARBA" id="ARBA00048264"/>
    </source>
</evidence>
<dbReference type="PANTHER" id="PTHR45688">
    <property type="match status" value="1"/>
</dbReference>
<comment type="catalytic activity">
    <reaction evidence="18">
        <text>N(omega),N(omega)-dimethyl-L-arginine + oxaloacetate = 5-(3,3-dimethylguanidino)-2-oxopentanoate + L-aspartate</text>
        <dbReference type="Rhea" id="RHEA:77343"/>
        <dbReference type="ChEBI" id="CHEBI:16452"/>
        <dbReference type="ChEBI" id="CHEBI:29991"/>
        <dbReference type="ChEBI" id="CHEBI:58326"/>
        <dbReference type="ChEBI" id="CHEBI:197301"/>
    </reaction>
</comment>
<evidence type="ECO:0000256" key="7">
    <source>
        <dbReference type="ARBA" id="ARBA00022679"/>
    </source>
</evidence>
<dbReference type="GO" id="GO:0047305">
    <property type="term" value="F:(R)-3-amino-2-methylpropionate-pyruvate transaminase activity"/>
    <property type="evidence" value="ECO:0007669"/>
    <property type="project" value="UniProtKB-EC"/>
</dbReference>
<dbReference type="OrthoDB" id="10261433at2759"/>
<dbReference type="GO" id="GO:0019481">
    <property type="term" value="P:L-alanine catabolic process, by transamination"/>
    <property type="evidence" value="ECO:0007669"/>
    <property type="project" value="TreeGrafter"/>
</dbReference>
<evidence type="ECO:0000256" key="24">
    <source>
        <dbReference type="ARBA" id="ARBA00043826"/>
    </source>
</evidence>
<evidence type="ECO:0000256" key="3">
    <source>
        <dbReference type="ARBA" id="ARBA00008954"/>
    </source>
</evidence>
<dbReference type="InterPro" id="IPR015422">
    <property type="entry name" value="PyrdxlP-dep_Trfase_small"/>
</dbReference>
<reference evidence="36 37" key="2">
    <citation type="journal article" date="2019" name="G3 (Bethesda)">
        <title>Hybrid Assembly of the Genome of the Entomopathogenic Nematode Steinernema carpocapsae Identifies the X-Chromosome.</title>
        <authorList>
            <person name="Serra L."/>
            <person name="Macchietto M."/>
            <person name="Macias-Munoz A."/>
            <person name="McGill C.J."/>
            <person name="Rodriguez I.M."/>
            <person name="Rodriguez B."/>
            <person name="Murad R."/>
            <person name="Mortazavi A."/>
        </authorList>
    </citation>
    <scope>NUCLEOTIDE SEQUENCE [LARGE SCALE GENOMIC DNA]</scope>
    <source>
        <strain evidence="36 37">ALL</strain>
    </source>
</reference>
<evidence type="ECO:0000256" key="34">
    <source>
        <dbReference type="ARBA" id="ARBA00049480"/>
    </source>
</evidence>
<organism evidence="36 37">
    <name type="scientific">Steinernema carpocapsae</name>
    <name type="common">Entomopathogenic nematode</name>
    <dbReference type="NCBI Taxonomy" id="34508"/>
    <lineage>
        <taxon>Eukaryota</taxon>
        <taxon>Metazoa</taxon>
        <taxon>Ecdysozoa</taxon>
        <taxon>Nematoda</taxon>
        <taxon>Chromadorea</taxon>
        <taxon>Rhabditida</taxon>
        <taxon>Tylenchina</taxon>
        <taxon>Panagrolaimomorpha</taxon>
        <taxon>Strongyloidoidea</taxon>
        <taxon>Steinernematidae</taxon>
        <taxon>Steinernema</taxon>
    </lineage>
</organism>
<dbReference type="PANTHER" id="PTHR45688:SF3">
    <property type="entry name" value="ALANINE--GLYOXYLATE AMINOTRANSFERASE 2, MITOCHONDRIAL"/>
    <property type="match status" value="1"/>
</dbReference>
<comment type="catalytic activity">
    <reaction evidence="28">
        <text>N(omega),N(omega)-dimethyl-L-arginine + glyoxylate = 5-(3,3-dimethylguanidino)-2-oxopentanoate + glycine</text>
        <dbReference type="Rhea" id="RHEA:77311"/>
        <dbReference type="ChEBI" id="CHEBI:36655"/>
        <dbReference type="ChEBI" id="CHEBI:57305"/>
        <dbReference type="ChEBI" id="CHEBI:58326"/>
        <dbReference type="ChEBI" id="CHEBI:197301"/>
    </reaction>
</comment>
<evidence type="ECO:0000256" key="26">
    <source>
        <dbReference type="ARBA" id="ARBA00044257"/>
    </source>
</evidence>
<dbReference type="GO" id="GO:0005739">
    <property type="term" value="C:mitochondrion"/>
    <property type="evidence" value="ECO:0007669"/>
    <property type="project" value="UniProtKB-SubCell"/>
</dbReference>
<evidence type="ECO:0000256" key="20">
    <source>
        <dbReference type="ARBA" id="ARBA00043758"/>
    </source>
</evidence>
<evidence type="ECO:0000256" key="35">
    <source>
        <dbReference type="ARBA" id="ARBA00058068"/>
    </source>
</evidence>
<dbReference type="InterPro" id="IPR005814">
    <property type="entry name" value="Aminotrans_3"/>
</dbReference>